<reference evidence="3" key="2">
    <citation type="submission" date="2025-09" db="UniProtKB">
        <authorList>
            <consortium name="Ensembl"/>
        </authorList>
    </citation>
    <scope>IDENTIFICATION</scope>
</reference>
<accession>A0A7M4F083</accession>
<dbReference type="PANTHER" id="PTHR48153">
    <property type="entry name" value="UFM1-SPECIFIC PROTEASE 2"/>
    <property type="match status" value="1"/>
</dbReference>
<dbReference type="Ensembl" id="ENSCPRT00005020076.1">
    <property type="protein sequence ID" value="ENSCPRP00005017141.1"/>
    <property type="gene ID" value="ENSCPRG00005011929.1"/>
</dbReference>
<dbReference type="GeneTree" id="ENSGT00940000157115"/>
<sequence>MDILFRIRGGLDLAFQLAATDEASTKKALKYVFSDLSNKLSSNVMVLRICHSSVYIWPNSGMNTIPSELTDDSACKEIMRFIQYDQEAETKRKLTKKKDKKLQDMQQVVNVDFMLEMTSPSAALGPVIEKENKEHHYVSMTLPVDVVVSISPEETWRNVQNILVNAVHKQLTDMERCIMKYMKATSIMVPEQFHFMLPGTRHLVTISYPMGVPDDQLESYRKELHGLFNLPSDRPYFRRANAYHFPDEPYKDGYLRNPHVHLHPPGLESGLVSFVQENAYFYKQSPSYEVGCTLKKLETLDFWPEFLSRAKAAVRRATVFKQGVTAPWGAWRFFQGCCEMSDNLAQLDVQTQFTG</sequence>
<protein>
    <submittedName>
        <fullName evidence="3">UFM1 specific peptidase 2</fullName>
    </submittedName>
</protein>
<dbReference type="GO" id="GO:0005634">
    <property type="term" value="C:nucleus"/>
    <property type="evidence" value="ECO:0007669"/>
    <property type="project" value="Ensembl"/>
</dbReference>
<dbReference type="GO" id="GO:0071567">
    <property type="term" value="F:deUFMylase activity"/>
    <property type="evidence" value="ECO:0007669"/>
    <property type="project" value="Ensembl"/>
</dbReference>
<dbReference type="GO" id="GO:0033146">
    <property type="term" value="P:regulation of intracellular estrogen receptor signaling pathway"/>
    <property type="evidence" value="ECO:0007669"/>
    <property type="project" value="Ensembl"/>
</dbReference>
<comment type="similarity">
    <text evidence="1">Belongs to the peptidase C78 family.</text>
</comment>
<dbReference type="GO" id="GO:1903051">
    <property type="term" value="P:negative regulation of proteolysis involved in protein catabolic process"/>
    <property type="evidence" value="ECO:0007669"/>
    <property type="project" value="Ensembl"/>
</dbReference>
<dbReference type="Pfam" id="PF20908">
    <property type="entry name" value="UfSP2_N"/>
    <property type="match status" value="1"/>
</dbReference>
<dbReference type="GO" id="GO:0072344">
    <property type="term" value="P:rescue of stalled ribosome"/>
    <property type="evidence" value="ECO:0007669"/>
    <property type="project" value="Ensembl"/>
</dbReference>
<name>A0A7M4F083_CROPO</name>
<dbReference type="PANTHER" id="PTHR48153:SF2">
    <property type="entry name" value="UFM1-SPECIFIC PROTEASE 2"/>
    <property type="match status" value="1"/>
</dbReference>
<dbReference type="GO" id="GO:0006508">
    <property type="term" value="P:proteolysis"/>
    <property type="evidence" value="ECO:0007669"/>
    <property type="project" value="Ensembl"/>
</dbReference>
<reference evidence="3" key="1">
    <citation type="submission" date="2025-08" db="UniProtKB">
        <authorList>
            <consortium name="Ensembl"/>
        </authorList>
    </citation>
    <scope>IDENTIFICATION</scope>
</reference>
<dbReference type="AlphaFoldDB" id="A0A7M4F083"/>
<organism evidence="3 4">
    <name type="scientific">Crocodylus porosus</name>
    <name type="common">Saltwater crocodile</name>
    <name type="synonym">Estuarine crocodile</name>
    <dbReference type="NCBI Taxonomy" id="8502"/>
    <lineage>
        <taxon>Eukaryota</taxon>
        <taxon>Metazoa</taxon>
        <taxon>Chordata</taxon>
        <taxon>Craniata</taxon>
        <taxon>Vertebrata</taxon>
        <taxon>Euteleostomi</taxon>
        <taxon>Archelosauria</taxon>
        <taxon>Archosauria</taxon>
        <taxon>Crocodylia</taxon>
        <taxon>Longirostres</taxon>
        <taxon>Crocodylidae</taxon>
        <taxon>Crocodylus</taxon>
    </lineage>
</organism>
<proteinExistence type="inferred from homology"/>
<feature type="domain" description="UFSP2 second" evidence="2">
    <location>
        <begin position="31"/>
        <end position="250"/>
    </location>
</feature>
<evidence type="ECO:0000259" key="2">
    <source>
        <dbReference type="Pfam" id="PF20908"/>
    </source>
</evidence>
<dbReference type="GO" id="GO:0005783">
    <property type="term" value="C:endoplasmic reticulum"/>
    <property type="evidence" value="ECO:0007669"/>
    <property type="project" value="Ensembl"/>
</dbReference>
<gene>
    <name evidence="3" type="primary">UFSP2</name>
</gene>
<dbReference type="OMA" id="MWRNARS"/>
<dbReference type="InterPro" id="IPR049387">
    <property type="entry name" value="UFSP2-like_2nd"/>
</dbReference>
<evidence type="ECO:0000256" key="1">
    <source>
        <dbReference type="ARBA" id="ARBA00008552"/>
    </source>
</evidence>
<evidence type="ECO:0000313" key="3">
    <source>
        <dbReference type="Ensembl" id="ENSCPRP00005017141.1"/>
    </source>
</evidence>
<dbReference type="Proteomes" id="UP000594220">
    <property type="component" value="Unplaced"/>
</dbReference>
<evidence type="ECO:0000313" key="4">
    <source>
        <dbReference type="Proteomes" id="UP000594220"/>
    </source>
</evidence>
<keyword evidence="4" id="KW-1185">Reference proteome</keyword>
<dbReference type="GO" id="GO:0032649">
    <property type="term" value="P:regulation of type II interferon production"/>
    <property type="evidence" value="ECO:0007669"/>
    <property type="project" value="Ensembl"/>
</dbReference>